<dbReference type="Proteomes" id="UP000007963">
    <property type="component" value="Unassembled WGS sequence"/>
</dbReference>
<dbReference type="SMART" id="SM00974">
    <property type="entry name" value="T5orf172"/>
    <property type="match status" value="1"/>
</dbReference>
<sequence length="321" mass="35982">MRCLAMTKEDNRCRRNTGPGSRLCWQHGKSDVIILADEDASTNDSPTGVNHTSNVGDLISGIERLGLENDSLQVMTTPTTPKGNSRPINEGTPNMSLIWDDGVSKLELHIGQRSARLEPASGETGWSKSTVETTPSPPPPPPPRSRKPRVSAVSIPEDPHKVFCETPRKEIPPGIDGSLHWPLTQIMVRPADTKRGIIYVCKVRFEKQQSLEKGIIKIGRTSDIKERSTTHSRGCYPGARLQLIASYPQPKSKRDSHHQIRNCDQVEKLIHKTLERFKYDELCGCGKRHKEYFEIRSGELGDVLRHVESWVSWSEEKLGLV</sequence>
<evidence type="ECO:0000256" key="1">
    <source>
        <dbReference type="SAM" id="MobiDB-lite"/>
    </source>
</evidence>
<evidence type="ECO:0000313" key="4">
    <source>
        <dbReference type="Proteomes" id="UP000007963"/>
    </source>
</evidence>
<dbReference type="STRING" id="341663.Q0CCQ8"/>
<dbReference type="OMA" id="QCSNRAK"/>
<evidence type="ECO:0000259" key="2">
    <source>
        <dbReference type="SMART" id="SM00974"/>
    </source>
</evidence>
<organism evidence="3 4">
    <name type="scientific">Aspergillus terreus (strain NIH 2624 / FGSC A1156)</name>
    <dbReference type="NCBI Taxonomy" id="341663"/>
    <lineage>
        <taxon>Eukaryota</taxon>
        <taxon>Fungi</taxon>
        <taxon>Dikarya</taxon>
        <taxon>Ascomycota</taxon>
        <taxon>Pezizomycotina</taxon>
        <taxon>Eurotiomycetes</taxon>
        <taxon>Eurotiomycetidae</taxon>
        <taxon>Eurotiales</taxon>
        <taxon>Aspergillaceae</taxon>
        <taxon>Aspergillus</taxon>
        <taxon>Aspergillus subgen. Circumdati</taxon>
    </lineage>
</organism>
<protein>
    <recommendedName>
        <fullName evidence="2">Bacteriophage T5 Orf172 DNA-binding domain-containing protein</fullName>
    </recommendedName>
</protein>
<dbReference type="OrthoDB" id="2417614at2759"/>
<feature type="region of interest" description="Disordered" evidence="1">
    <location>
        <begin position="113"/>
        <end position="154"/>
    </location>
</feature>
<reference evidence="4" key="1">
    <citation type="submission" date="2005-09" db="EMBL/GenBank/DDBJ databases">
        <title>Annotation of the Aspergillus terreus NIH2624 genome.</title>
        <authorList>
            <person name="Birren B.W."/>
            <person name="Lander E.S."/>
            <person name="Galagan J.E."/>
            <person name="Nusbaum C."/>
            <person name="Devon K."/>
            <person name="Henn M."/>
            <person name="Ma L.-J."/>
            <person name="Jaffe D.B."/>
            <person name="Butler J."/>
            <person name="Alvarez P."/>
            <person name="Gnerre S."/>
            <person name="Grabherr M."/>
            <person name="Kleber M."/>
            <person name="Mauceli E.W."/>
            <person name="Brockman W."/>
            <person name="Rounsley S."/>
            <person name="Young S.K."/>
            <person name="LaButti K."/>
            <person name="Pushparaj V."/>
            <person name="DeCaprio D."/>
            <person name="Crawford M."/>
            <person name="Koehrsen M."/>
            <person name="Engels R."/>
            <person name="Montgomery P."/>
            <person name="Pearson M."/>
            <person name="Howarth C."/>
            <person name="Larson L."/>
            <person name="Luoma S."/>
            <person name="White J."/>
            <person name="Alvarado L."/>
            <person name="Kodira C.D."/>
            <person name="Zeng Q."/>
            <person name="Oleary S."/>
            <person name="Yandava C."/>
            <person name="Denning D.W."/>
            <person name="Nierman W.C."/>
            <person name="Milne T."/>
            <person name="Madden K."/>
        </authorList>
    </citation>
    <scope>NUCLEOTIDE SEQUENCE [LARGE SCALE GENOMIC DNA]</scope>
    <source>
        <strain evidence="4">NIH 2624 / FGSC A1156</strain>
    </source>
</reference>
<dbReference type="InterPro" id="IPR053006">
    <property type="entry name" value="Meiosis_regulatory"/>
</dbReference>
<dbReference type="AlphaFoldDB" id="Q0CCQ8"/>
<dbReference type="HOGENOM" id="CLU_865940_0_0_1"/>
<name>Q0CCQ8_ASPTN</name>
<gene>
    <name evidence="3" type="ORF">ATEG_08526</name>
</gene>
<dbReference type="GeneID" id="4323365"/>
<dbReference type="VEuPathDB" id="FungiDB:ATEG_08526"/>
<feature type="domain" description="Bacteriophage T5 Orf172 DNA-binding" evidence="2">
    <location>
        <begin position="210"/>
        <end position="307"/>
    </location>
</feature>
<dbReference type="PANTHER" id="PTHR28094:SF1">
    <property type="entry name" value="MEIOTICALLY UP-REGULATED GENE 113 PROTEIN"/>
    <property type="match status" value="1"/>
</dbReference>
<dbReference type="PANTHER" id="PTHR28094">
    <property type="entry name" value="MEIOTICALLY UP-REGULATED GENE 113 PROTEIN"/>
    <property type="match status" value="1"/>
</dbReference>
<accession>Q0CCQ8</accession>
<evidence type="ECO:0000313" key="3">
    <source>
        <dbReference type="EMBL" id="EAU30658.1"/>
    </source>
</evidence>
<dbReference type="InterPro" id="IPR018306">
    <property type="entry name" value="Phage_T5_Orf172_DNA-bd"/>
</dbReference>
<proteinExistence type="predicted"/>
<dbReference type="RefSeq" id="XP_001217112.1">
    <property type="nucleotide sequence ID" value="XM_001217111.1"/>
</dbReference>
<dbReference type="EMBL" id="CH476606">
    <property type="protein sequence ID" value="EAU30658.1"/>
    <property type="molecule type" value="Genomic_DNA"/>
</dbReference>
<dbReference type="Pfam" id="PF10544">
    <property type="entry name" value="T5orf172"/>
    <property type="match status" value="1"/>
</dbReference>